<keyword evidence="9" id="KW-0812">Transmembrane</keyword>
<evidence type="ECO:0000256" key="7">
    <source>
        <dbReference type="ARBA" id="ARBA00022840"/>
    </source>
</evidence>
<keyword evidence="4" id="KW-0808">Transferase</keyword>
<evidence type="ECO:0000313" key="11">
    <source>
        <dbReference type="EMBL" id="KGJ91706.1"/>
    </source>
</evidence>
<keyword evidence="5" id="KW-0547">Nucleotide-binding</keyword>
<dbReference type="GO" id="GO:0000155">
    <property type="term" value="F:phosphorelay sensor kinase activity"/>
    <property type="evidence" value="ECO:0007669"/>
    <property type="project" value="InterPro"/>
</dbReference>
<evidence type="ECO:0000259" key="10">
    <source>
        <dbReference type="PROSITE" id="PS50109"/>
    </source>
</evidence>
<dbReference type="SMART" id="SM00388">
    <property type="entry name" value="HisKA"/>
    <property type="match status" value="1"/>
</dbReference>
<dbReference type="PANTHER" id="PTHR43065">
    <property type="entry name" value="SENSOR HISTIDINE KINASE"/>
    <property type="match status" value="1"/>
</dbReference>
<evidence type="ECO:0000256" key="1">
    <source>
        <dbReference type="ARBA" id="ARBA00000085"/>
    </source>
</evidence>
<dbReference type="SUPFAM" id="SSF47384">
    <property type="entry name" value="Homodimeric domain of signal transducing histidine kinase"/>
    <property type="match status" value="1"/>
</dbReference>
<keyword evidence="9" id="KW-0472">Membrane</keyword>
<feature type="transmembrane region" description="Helical" evidence="9">
    <location>
        <begin position="37"/>
        <end position="59"/>
    </location>
</feature>
<dbReference type="Proteomes" id="UP000029868">
    <property type="component" value="Unassembled WGS sequence"/>
</dbReference>
<keyword evidence="8" id="KW-0902">Two-component regulatory system</keyword>
<evidence type="ECO:0000256" key="8">
    <source>
        <dbReference type="ARBA" id="ARBA00023012"/>
    </source>
</evidence>
<keyword evidence="3" id="KW-0597">Phosphoprotein</keyword>
<dbReference type="PATRIC" id="fig|28229.3.peg.2908"/>
<dbReference type="EC" id="2.7.13.3" evidence="2"/>
<dbReference type="PRINTS" id="PR00344">
    <property type="entry name" value="BCTRLSENSOR"/>
</dbReference>
<dbReference type="InterPro" id="IPR005467">
    <property type="entry name" value="His_kinase_dom"/>
</dbReference>
<dbReference type="InterPro" id="IPR003594">
    <property type="entry name" value="HATPase_dom"/>
</dbReference>
<proteinExistence type="predicted"/>
<sequence length="450" mass="50711">MIKDVSLERHFSWLIIASLLPTLMLFIAMGISFDFHLLGWSTVGLLLAIIYSCLVIALYRLVITPYYSLTSLTEALKMEDYSLRAKSPFSQGIVAKLFNELSSLSQSLQVNKSRYDQQMFLLYGLIEQLESPVLILDNKDHLQHANPAVSQLFSVPWQTLKQSPATKLGLVKENSFWRFDDKNPLNMGNKWQIRQSEFKENNNNYQLLMLNNISQELQKNEQQAWQNIIRILNHEVRNSLTPISALSQNLLEMPDLTAEQCQQAIKIIDNRSNNLLAFIDSYSNLAKLPLPNIQQFDLTELLQSIASLVQQVTVKLSSTLIIKADKGQLEQVLLNLIKNGKEAQLSKTKPNNDLTQESKPNQAIEVQVFKTEQKVIIKVFDQGCGIANSANLFVPFYTTKETGSGIGLALSRQIISNHQGELTLTNRTDLVDLTCLTGAVATITLPLLMS</sequence>
<dbReference type="Gene3D" id="1.10.287.130">
    <property type="match status" value="1"/>
</dbReference>
<evidence type="ECO:0000256" key="6">
    <source>
        <dbReference type="ARBA" id="ARBA00022777"/>
    </source>
</evidence>
<evidence type="ECO:0000256" key="5">
    <source>
        <dbReference type="ARBA" id="ARBA00022741"/>
    </source>
</evidence>
<dbReference type="InterPro" id="IPR036890">
    <property type="entry name" value="HATPase_C_sf"/>
</dbReference>
<keyword evidence="6 11" id="KW-0418">Kinase</keyword>
<keyword evidence="9" id="KW-1133">Transmembrane helix</keyword>
<dbReference type="Pfam" id="PF02518">
    <property type="entry name" value="HATPase_c"/>
    <property type="match status" value="1"/>
</dbReference>
<dbReference type="Gene3D" id="3.30.565.10">
    <property type="entry name" value="Histidine kinase-like ATPase, C-terminal domain"/>
    <property type="match status" value="1"/>
</dbReference>
<dbReference type="PROSITE" id="PS50109">
    <property type="entry name" value="HIS_KIN"/>
    <property type="match status" value="1"/>
</dbReference>
<evidence type="ECO:0000256" key="3">
    <source>
        <dbReference type="ARBA" id="ARBA00022553"/>
    </source>
</evidence>
<gene>
    <name evidence="11" type="ORF">GAB14E_3188</name>
</gene>
<name>A0A099KML9_COLPS</name>
<reference evidence="11 12" key="1">
    <citation type="submission" date="2014-08" db="EMBL/GenBank/DDBJ databases">
        <title>Genomic and Phenotypic Diversity of Colwellia psychrerythraea strains from Disparate Marine Basins.</title>
        <authorList>
            <person name="Techtmann S.M."/>
            <person name="Stelling S.C."/>
            <person name="Utturkar S.M."/>
            <person name="Alshibli N."/>
            <person name="Harris A."/>
            <person name="Brown S.D."/>
            <person name="Hazen T.C."/>
        </authorList>
    </citation>
    <scope>NUCLEOTIDE SEQUENCE [LARGE SCALE GENOMIC DNA]</scope>
    <source>
        <strain evidence="11 12">GAB14E</strain>
    </source>
</reference>
<dbReference type="AlphaFoldDB" id="A0A099KML9"/>
<dbReference type="SMART" id="SM00387">
    <property type="entry name" value="HATPase_c"/>
    <property type="match status" value="1"/>
</dbReference>
<feature type="transmembrane region" description="Helical" evidence="9">
    <location>
        <begin position="12"/>
        <end position="31"/>
    </location>
</feature>
<feature type="domain" description="Histidine kinase" evidence="10">
    <location>
        <begin position="231"/>
        <end position="449"/>
    </location>
</feature>
<dbReference type="OrthoDB" id="1931120at2"/>
<dbReference type="InterPro" id="IPR036097">
    <property type="entry name" value="HisK_dim/P_sf"/>
</dbReference>
<keyword evidence="7" id="KW-0067">ATP-binding</keyword>
<dbReference type="InterPro" id="IPR003661">
    <property type="entry name" value="HisK_dim/P_dom"/>
</dbReference>
<dbReference type="RefSeq" id="WP_033082917.1">
    <property type="nucleotide sequence ID" value="NZ_JQEC01000040.1"/>
</dbReference>
<protein>
    <recommendedName>
        <fullName evidence="2">histidine kinase</fullName>
        <ecNumber evidence="2">2.7.13.3</ecNumber>
    </recommendedName>
</protein>
<evidence type="ECO:0000313" key="12">
    <source>
        <dbReference type="Proteomes" id="UP000029868"/>
    </source>
</evidence>
<dbReference type="EMBL" id="JQEC01000040">
    <property type="protein sequence ID" value="KGJ91706.1"/>
    <property type="molecule type" value="Genomic_DNA"/>
</dbReference>
<organism evidence="11 12">
    <name type="scientific">Colwellia psychrerythraea</name>
    <name type="common">Vibrio psychroerythus</name>
    <dbReference type="NCBI Taxonomy" id="28229"/>
    <lineage>
        <taxon>Bacteria</taxon>
        <taxon>Pseudomonadati</taxon>
        <taxon>Pseudomonadota</taxon>
        <taxon>Gammaproteobacteria</taxon>
        <taxon>Alteromonadales</taxon>
        <taxon>Colwelliaceae</taxon>
        <taxon>Colwellia</taxon>
    </lineage>
</organism>
<comment type="caution">
    <text evidence="11">The sequence shown here is derived from an EMBL/GenBank/DDBJ whole genome shotgun (WGS) entry which is preliminary data.</text>
</comment>
<evidence type="ECO:0000256" key="2">
    <source>
        <dbReference type="ARBA" id="ARBA00012438"/>
    </source>
</evidence>
<dbReference type="GO" id="GO:0005524">
    <property type="term" value="F:ATP binding"/>
    <property type="evidence" value="ECO:0007669"/>
    <property type="project" value="UniProtKB-KW"/>
</dbReference>
<dbReference type="SUPFAM" id="SSF55874">
    <property type="entry name" value="ATPase domain of HSP90 chaperone/DNA topoisomerase II/histidine kinase"/>
    <property type="match status" value="1"/>
</dbReference>
<dbReference type="InterPro" id="IPR004358">
    <property type="entry name" value="Sig_transdc_His_kin-like_C"/>
</dbReference>
<evidence type="ECO:0000256" key="9">
    <source>
        <dbReference type="SAM" id="Phobius"/>
    </source>
</evidence>
<evidence type="ECO:0000256" key="4">
    <source>
        <dbReference type="ARBA" id="ARBA00022679"/>
    </source>
</evidence>
<dbReference type="PANTHER" id="PTHR43065:SF46">
    <property type="entry name" value="C4-DICARBOXYLATE TRANSPORT SENSOR PROTEIN DCTB"/>
    <property type="match status" value="1"/>
</dbReference>
<comment type="catalytic activity">
    <reaction evidence="1">
        <text>ATP + protein L-histidine = ADP + protein N-phospho-L-histidine.</text>
        <dbReference type="EC" id="2.7.13.3"/>
    </reaction>
</comment>
<accession>A0A099KML9</accession>